<dbReference type="GeneID" id="14910733"/>
<accession>G0QJR8</accession>
<dbReference type="eggNOG" id="ENOG502SW1S">
    <property type="taxonomic scope" value="Eukaryota"/>
</dbReference>
<dbReference type="OrthoDB" id="311840at2759"/>
<keyword evidence="2" id="KW-1185">Reference proteome</keyword>
<dbReference type="Proteomes" id="UP000008983">
    <property type="component" value="Unassembled WGS sequence"/>
</dbReference>
<proteinExistence type="predicted"/>
<gene>
    <name evidence="1" type="ORF">IMG5_007960</name>
</gene>
<dbReference type="AlphaFoldDB" id="G0QJR8"/>
<reference evidence="1 2" key="1">
    <citation type="submission" date="2011-07" db="EMBL/GenBank/DDBJ databases">
        <authorList>
            <person name="Coyne R."/>
            <person name="Brami D."/>
            <person name="Johnson J."/>
            <person name="Hostetler J."/>
            <person name="Hannick L."/>
            <person name="Clark T."/>
            <person name="Cassidy-Hanley D."/>
            <person name="Inman J."/>
        </authorList>
    </citation>
    <scope>NUCLEOTIDE SEQUENCE [LARGE SCALE GENOMIC DNA]</scope>
    <source>
        <strain evidence="1 2">G5</strain>
    </source>
</reference>
<sequence length="117" mass="13868">MGNQQQQENNFKYQNYTRPNLNKDEVIMIKNVFDSLDPETGMIKVSNLRQRYQDSYDKNKYDQIIGMKQVLNFDEFYDIMANDIIDKKLKYGNIQFDSQGLDTDCLFCPTTNNQKIN</sequence>
<name>G0QJR8_ICHMU</name>
<dbReference type="RefSeq" id="XP_004039841.1">
    <property type="nucleotide sequence ID" value="XM_004039793.1"/>
</dbReference>
<dbReference type="InParanoid" id="G0QJR8"/>
<dbReference type="OMA" id="ENAQCIF"/>
<evidence type="ECO:0000313" key="2">
    <source>
        <dbReference type="Proteomes" id="UP000008983"/>
    </source>
</evidence>
<evidence type="ECO:0000313" key="1">
    <source>
        <dbReference type="EMBL" id="EGR34537.1"/>
    </source>
</evidence>
<protein>
    <submittedName>
        <fullName evidence="1">Uncharacterized protein</fullName>
    </submittedName>
</protein>
<dbReference type="EMBL" id="GL983083">
    <property type="protein sequence ID" value="EGR34537.1"/>
    <property type="molecule type" value="Genomic_DNA"/>
</dbReference>
<organism evidence="1 2">
    <name type="scientific">Ichthyophthirius multifiliis</name>
    <name type="common">White spot disease agent</name>
    <name type="synonym">Ich</name>
    <dbReference type="NCBI Taxonomy" id="5932"/>
    <lineage>
        <taxon>Eukaryota</taxon>
        <taxon>Sar</taxon>
        <taxon>Alveolata</taxon>
        <taxon>Ciliophora</taxon>
        <taxon>Intramacronucleata</taxon>
        <taxon>Oligohymenophorea</taxon>
        <taxon>Hymenostomatida</taxon>
        <taxon>Ophryoglenina</taxon>
        <taxon>Ichthyophthirius</taxon>
    </lineage>
</organism>